<dbReference type="EMBL" id="CAEQ01002198">
    <property type="protein sequence ID" value="CCD16209.1"/>
    <property type="molecule type" value="Genomic_DNA"/>
</dbReference>
<evidence type="ECO:0000313" key="1">
    <source>
        <dbReference type="EMBL" id="CCD16209.1"/>
    </source>
</evidence>
<dbReference type="AlphaFoldDB" id="F9WFX9"/>
<protein>
    <submittedName>
        <fullName evidence="1">Uncharacterized protein</fullName>
    </submittedName>
</protein>
<proteinExistence type="predicted"/>
<evidence type="ECO:0000313" key="2">
    <source>
        <dbReference type="Proteomes" id="UP000000702"/>
    </source>
</evidence>
<sequence>MLDQLVRATRLRIQLGRGSGSRVVTEVSRRSGPRVTRHQSWVVSSLASGSVKYFVSGTSSVSRSASTGVLVSASLRFPLNRRPRSLWNHLIYAVFPHGVSMGMRHASHCGSLGARLTFDRPLFPPPHSAAKGHRFAPLG</sequence>
<name>F9WFX9_TRYCI</name>
<accession>F9WFX9</accession>
<reference evidence="1 2" key="2">
    <citation type="journal article" date="2012" name="Proc. Natl. Acad. Sci. U.S.A.">
        <title>Antigenic diversity is generated by distinct evolutionary mechanisms in African trypanosome species.</title>
        <authorList>
            <person name="Jackson A.P."/>
            <person name="Berry A."/>
            <person name="Aslett M."/>
            <person name="Allison H.C."/>
            <person name="Burton P."/>
            <person name="Vavrova-Anderson J."/>
            <person name="Brown R."/>
            <person name="Browne H."/>
            <person name="Corton N."/>
            <person name="Hauser H."/>
            <person name="Gamble J."/>
            <person name="Gilderthorp R."/>
            <person name="Marcello L."/>
            <person name="McQuillan J."/>
            <person name="Otto T.D."/>
            <person name="Quail M.A."/>
            <person name="Sanders M.J."/>
            <person name="van Tonder A."/>
            <person name="Ginger M.L."/>
            <person name="Field M.C."/>
            <person name="Barry J.D."/>
            <person name="Hertz-Fowler C."/>
            <person name="Berriman M."/>
        </authorList>
    </citation>
    <scope>NUCLEOTIDE SEQUENCE [LARGE SCALE GENOMIC DNA]</scope>
    <source>
        <strain evidence="1 2">IL3000</strain>
    </source>
</reference>
<dbReference type="Proteomes" id="UP000000702">
    <property type="component" value="Unassembled WGS sequence"/>
</dbReference>
<comment type="caution">
    <text evidence="1">The sequence shown here is derived from an EMBL/GenBank/DDBJ whole genome shotgun (WGS) entry which is preliminary data.</text>
</comment>
<gene>
    <name evidence="1" type="ORF">TCIL3000_0_11570</name>
</gene>
<keyword evidence="2" id="KW-1185">Reference proteome</keyword>
<reference evidence="2" key="1">
    <citation type="submission" date="2011-07" db="EMBL/GenBank/DDBJ databases">
        <title>Divergent evolution of antigenic variation in African trypanosomes.</title>
        <authorList>
            <person name="Jackson A.P."/>
            <person name="Berry A."/>
            <person name="Allison H.C."/>
            <person name="Burton P."/>
            <person name="Anderson J."/>
            <person name="Aslett M."/>
            <person name="Brown R."/>
            <person name="Corton N."/>
            <person name="Harris D."/>
            <person name="Hauser H."/>
            <person name="Gamble J."/>
            <person name="Gilderthorp R."/>
            <person name="McQuillan J."/>
            <person name="Quail M.A."/>
            <person name="Sanders M."/>
            <person name="Van Tonder A."/>
            <person name="Ginger M.L."/>
            <person name="Donelson J.E."/>
            <person name="Field M.C."/>
            <person name="Barry J.D."/>
            <person name="Berriman M."/>
            <person name="Hertz-Fowler C."/>
        </authorList>
    </citation>
    <scope>NUCLEOTIDE SEQUENCE [LARGE SCALE GENOMIC DNA]</scope>
    <source>
        <strain evidence="2">IL3000</strain>
    </source>
</reference>
<organism evidence="1 2">
    <name type="scientific">Trypanosoma congolense (strain IL3000)</name>
    <dbReference type="NCBI Taxonomy" id="1068625"/>
    <lineage>
        <taxon>Eukaryota</taxon>
        <taxon>Discoba</taxon>
        <taxon>Euglenozoa</taxon>
        <taxon>Kinetoplastea</taxon>
        <taxon>Metakinetoplastina</taxon>
        <taxon>Trypanosomatida</taxon>
        <taxon>Trypanosomatidae</taxon>
        <taxon>Trypanosoma</taxon>
        <taxon>Nannomonas</taxon>
    </lineage>
</organism>